<dbReference type="AlphaFoldDB" id="A0A2X2J6F1"/>
<dbReference type="InterPro" id="IPR023996">
    <property type="entry name" value="TonB-dep_OMP_SusC/RagA"/>
</dbReference>
<dbReference type="NCBIfam" id="TIGR04057">
    <property type="entry name" value="SusC_RagA_signa"/>
    <property type="match status" value="1"/>
</dbReference>
<keyword evidence="7 8" id="KW-0998">Cell outer membrane</keyword>
<comment type="subcellular location">
    <subcellularLocation>
        <location evidence="1 8">Cell outer membrane</location>
        <topology evidence="1 8">Multi-pass membrane protein</topology>
    </subcellularLocation>
</comment>
<dbReference type="EMBL" id="UAUU01000009">
    <property type="protein sequence ID" value="SPZ87243.1"/>
    <property type="molecule type" value="Genomic_DNA"/>
</dbReference>
<name>A0A2X2J6F1_SPHMU</name>
<dbReference type="Pfam" id="PF13715">
    <property type="entry name" value="CarbopepD_reg_2"/>
    <property type="match status" value="1"/>
</dbReference>
<accession>A0A2X2J6F1</accession>
<organism evidence="12 13">
    <name type="scientific">Sphingobacterium multivorum</name>
    <dbReference type="NCBI Taxonomy" id="28454"/>
    <lineage>
        <taxon>Bacteria</taxon>
        <taxon>Pseudomonadati</taxon>
        <taxon>Bacteroidota</taxon>
        <taxon>Sphingobacteriia</taxon>
        <taxon>Sphingobacteriales</taxon>
        <taxon>Sphingobacteriaceae</taxon>
        <taxon>Sphingobacterium</taxon>
    </lineage>
</organism>
<evidence type="ECO:0000256" key="8">
    <source>
        <dbReference type="PROSITE-ProRule" id="PRU01360"/>
    </source>
</evidence>
<protein>
    <submittedName>
        <fullName evidence="12">Outer membrane cobalamin receptor protein</fullName>
    </submittedName>
</protein>
<dbReference type="InterPro" id="IPR036942">
    <property type="entry name" value="Beta-barrel_TonB_sf"/>
</dbReference>
<keyword evidence="6 8" id="KW-0472">Membrane</keyword>
<keyword evidence="12" id="KW-0675">Receptor</keyword>
<evidence type="ECO:0000259" key="10">
    <source>
        <dbReference type="Pfam" id="PF00593"/>
    </source>
</evidence>
<feature type="domain" description="TonB-dependent receptor-like beta-barrel" evidence="10">
    <location>
        <begin position="467"/>
        <end position="971"/>
    </location>
</feature>
<comment type="similarity">
    <text evidence="8 9">Belongs to the TonB-dependent receptor family.</text>
</comment>
<reference evidence="12 13" key="1">
    <citation type="submission" date="2018-06" db="EMBL/GenBank/DDBJ databases">
        <authorList>
            <consortium name="Pathogen Informatics"/>
            <person name="Doyle S."/>
        </authorList>
    </citation>
    <scope>NUCLEOTIDE SEQUENCE [LARGE SCALE GENOMIC DNA]</scope>
    <source>
        <strain evidence="12 13">NCTC11343</strain>
    </source>
</reference>
<keyword evidence="5 9" id="KW-0798">TonB box</keyword>
<dbReference type="Gene3D" id="2.170.130.10">
    <property type="entry name" value="TonB-dependent receptor, plug domain"/>
    <property type="match status" value="1"/>
</dbReference>
<evidence type="ECO:0000256" key="6">
    <source>
        <dbReference type="ARBA" id="ARBA00023136"/>
    </source>
</evidence>
<keyword evidence="3 8" id="KW-1134">Transmembrane beta strand</keyword>
<evidence type="ECO:0000313" key="12">
    <source>
        <dbReference type="EMBL" id="SPZ87243.1"/>
    </source>
</evidence>
<dbReference type="InterPro" id="IPR023997">
    <property type="entry name" value="TonB-dep_OMP_SusC/RagA_CS"/>
</dbReference>
<dbReference type="Pfam" id="PF07715">
    <property type="entry name" value="Plug"/>
    <property type="match status" value="1"/>
</dbReference>
<dbReference type="Pfam" id="PF00593">
    <property type="entry name" value="TonB_dep_Rec_b-barrel"/>
    <property type="match status" value="1"/>
</dbReference>
<keyword evidence="2 8" id="KW-0813">Transport</keyword>
<evidence type="ECO:0000256" key="5">
    <source>
        <dbReference type="ARBA" id="ARBA00023077"/>
    </source>
</evidence>
<keyword evidence="4 8" id="KW-0812">Transmembrane</keyword>
<dbReference type="GO" id="GO:0009279">
    <property type="term" value="C:cell outer membrane"/>
    <property type="evidence" value="ECO:0007669"/>
    <property type="project" value="UniProtKB-SubCell"/>
</dbReference>
<dbReference type="InterPro" id="IPR008969">
    <property type="entry name" value="CarboxyPept-like_regulatory"/>
</dbReference>
<gene>
    <name evidence="12" type="ORF">NCTC11343_02797</name>
</gene>
<evidence type="ECO:0000256" key="1">
    <source>
        <dbReference type="ARBA" id="ARBA00004571"/>
    </source>
</evidence>
<dbReference type="SUPFAM" id="SSF56935">
    <property type="entry name" value="Porins"/>
    <property type="match status" value="1"/>
</dbReference>
<dbReference type="InterPro" id="IPR012910">
    <property type="entry name" value="Plug_dom"/>
</dbReference>
<sequence>MSRIDLESFARLTKNTKLFFSLAIIAGTIHQANAHVIAKGEDSKETFIHKFAKFQDLIKGKVQDAKTGEGVSGVSVTVKGSVKGTTSDGQGNFALQAKIGDVLVVSSIGYRTNEVKVTGNAPLDIKLSATEDQLDEVIVVGYGTQKKSEVTSAVASVKEKDFNQGGMRNPMDLVQGKVAGLNVTRTQGSNPNAGSDIQLRGMASMKGGNSPLIVIDGIPGGNLDLIKQGDIESIDVLKDGSAAAIYGTRGNGGVILVTTKKGKSGEPRFEYYTYGQHESVAKKPSMLSAQQFRDYVVNGQNKPDLDLGASTDLYDELINKGNFSTFHNFVASGGGDKSNYRASINYENAEGIAKQNGRQQFGGRVNFSQTGLKDRLTFSGNIAANFNKADLLGGKTEYFEQAIQRNPTAPLYNPDGSFYQTQGYNNFNPLDRMANRVDQRNQETFSGDARMKLKIIEPLSISAFGSYLRNNWNDRQYRSIKDWDQRQNSEYQGMGYAWKRNELNWSKTFETTIDYNQTFNDKHNITGLLGYSFQYNGYERFEMSNNGFTTDAFQDWDMGSGTALTNTKLPRPSMGSFKEDNKLIAFFGRVNYNYDQKYFVSAILRREGSSRFGANHKWGNFPAISAGWTITNEDFFSNKDLVNNLKLRVGYGVTGNQGFPNYNSLILLGTGGVYPQDGIYYQTYGPTQNPNPDLKWEQKAELNIGLDFGLWNNRLTGSLDVYNRKTKDLLYQYKAQQPAYVSTNIWYNVGEVSNKGVELQLSGVPIQKEDFKWTVDFAGSYQKNKLVTMSNDIFKSNWMTFGGLPSPGNLGDAIRLEEGGEIGSFYGKRYAGLNDAGEWLFYKADGSKATIADINDNDRAYIGNGVPKFNASLGNRFAYKGFDLTVFFRGKFKYDILNTADMFFGNQKWLPNNVFESAFTKHADLKQDPQYSDYYLENGSFVKLDNITLGYNFKLKTDYIKSLYVYATGRNIATMTKYTGIDPELQDTGFEAGIDSRSFYPRTRSWTIGLNVGF</sequence>
<evidence type="ECO:0000256" key="2">
    <source>
        <dbReference type="ARBA" id="ARBA00022448"/>
    </source>
</evidence>
<dbReference type="Proteomes" id="UP000251241">
    <property type="component" value="Unassembled WGS sequence"/>
</dbReference>
<dbReference type="PROSITE" id="PS52016">
    <property type="entry name" value="TONB_DEPENDENT_REC_3"/>
    <property type="match status" value="1"/>
</dbReference>
<evidence type="ECO:0000256" key="4">
    <source>
        <dbReference type="ARBA" id="ARBA00022692"/>
    </source>
</evidence>
<dbReference type="InterPro" id="IPR037066">
    <property type="entry name" value="Plug_dom_sf"/>
</dbReference>
<evidence type="ECO:0000256" key="9">
    <source>
        <dbReference type="RuleBase" id="RU003357"/>
    </source>
</evidence>
<dbReference type="RefSeq" id="WP_112374974.1">
    <property type="nucleotide sequence ID" value="NZ_CP069793.1"/>
</dbReference>
<evidence type="ECO:0000256" key="3">
    <source>
        <dbReference type="ARBA" id="ARBA00022452"/>
    </source>
</evidence>
<dbReference type="Gene3D" id="2.60.40.1120">
    <property type="entry name" value="Carboxypeptidase-like, regulatory domain"/>
    <property type="match status" value="1"/>
</dbReference>
<proteinExistence type="inferred from homology"/>
<evidence type="ECO:0000256" key="7">
    <source>
        <dbReference type="ARBA" id="ARBA00023237"/>
    </source>
</evidence>
<evidence type="ECO:0000259" key="11">
    <source>
        <dbReference type="Pfam" id="PF07715"/>
    </source>
</evidence>
<evidence type="ECO:0000313" key="13">
    <source>
        <dbReference type="Proteomes" id="UP000251241"/>
    </source>
</evidence>
<dbReference type="InterPro" id="IPR039426">
    <property type="entry name" value="TonB-dep_rcpt-like"/>
</dbReference>
<dbReference type="NCBIfam" id="TIGR04056">
    <property type="entry name" value="OMP_RagA_SusC"/>
    <property type="match status" value="1"/>
</dbReference>
<dbReference type="Gene3D" id="2.40.170.20">
    <property type="entry name" value="TonB-dependent receptor, beta-barrel domain"/>
    <property type="match status" value="1"/>
</dbReference>
<dbReference type="GeneID" id="97182729"/>
<dbReference type="SUPFAM" id="SSF49464">
    <property type="entry name" value="Carboxypeptidase regulatory domain-like"/>
    <property type="match status" value="1"/>
</dbReference>
<feature type="domain" description="TonB-dependent receptor plug" evidence="11">
    <location>
        <begin position="147"/>
        <end position="254"/>
    </location>
</feature>
<dbReference type="InterPro" id="IPR000531">
    <property type="entry name" value="Beta-barrel_TonB"/>
</dbReference>